<feature type="transmembrane region" description="Helical" evidence="5">
    <location>
        <begin position="240"/>
        <end position="262"/>
    </location>
</feature>
<dbReference type="Proteomes" id="UP000270296">
    <property type="component" value="Unassembled WGS sequence"/>
</dbReference>
<evidence type="ECO:0000259" key="6">
    <source>
        <dbReference type="Pfam" id="PF00324"/>
    </source>
</evidence>
<feature type="transmembrane region" description="Helical" evidence="5">
    <location>
        <begin position="184"/>
        <end position="208"/>
    </location>
</feature>
<dbReference type="AlphaFoldDB" id="A0A183ILT9"/>
<dbReference type="GO" id="GO:0006884">
    <property type="term" value="P:cell volume homeostasis"/>
    <property type="evidence" value="ECO:0007669"/>
    <property type="project" value="TreeGrafter"/>
</dbReference>
<dbReference type="Pfam" id="PF00324">
    <property type="entry name" value="AA_permease"/>
    <property type="match status" value="1"/>
</dbReference>
<dbReference type="WBParaSite" id="SBAD_0000477801-mRNA-1">
    <property type="protein sequence ID" value="SBAD_0000477801-mRNA-1"/>
    <property type="gene ID" value="SBAD_0000477801"/>
</dbReference>
<dbReference type="Gene3D" id="1.20.1740.10">
    <property type="entry name" value="Amino acid/polyamine transporter I"/>
    <property type="match status" value="1"/>
</dbReference>
<evidence type="ECO:0000256" key="2">
    <source>
        <dbReference type="ARBA" id="ARBA00022692"/>
    </source>
</evidence>
<feature type="domain" description="Amino acid permease/ SLC12A" evidence="6">
    <location>
        <begin position="10"/>
        <end position="256"/>
    </location>
</feature>
<dbReference type="GO" id="GO:0055064">
    <property type="term" value="P:chloride ion homeostasis"/>
    <property type="evidence" value="ECO:0007669"/>
    <property type="project" value="TreeGrafter"/>
</dbReference>
<evidence type="ECO:0000256" key="5">
    <source>
        <dbReference type="SAM" id="Phobius"/>
    </source>
</evidence>
<name>A0A183ILT9_9BILA</name>
<dbReference type="EMBL" id="UZAM01008416">
    <property type="protein sequence ID" value="VDP04871.1"/>
    <property type="molecule type" value="Genomic_DNA"/>
</dbReference>
<evidence type="ECO:0000313" key="8">
    <source>
        <dbReference type="Proteomes" id="UP000270296"/>
    </source>
</evidence>
<reference evidence="9" key="1">
    <citation type="submission" date="2016-06" db="UniProtKB">
        <authorList>
            <consortium name="WormBaseParasite"/>
        </authorList>
    </citation>
    <scope>IDENTIFICATION</scope>
</reference>
<gene>
    <name evidence="7" type="ORF">SBAD_LOCUS4588</name>
</gene>
<dbReference type="PANTHER" id="PTHR11827:SF103">
    <property type="entry name" value="SODIUM CHLORIDE COTRANSPORTER 69, ISOFORM E"/>
    <property type="match status" value="1"/>
</dbReference>
<proteinExistence type="predicted"/>
<keyword evidence="3 5" id="KW-1133">Transmembrane helix</keyword>
<dbReference type="InterPro" id="IPR004842">
    <property type="entry name" value="SLC12A_fam"/>
</dbReference>
<feature type="transmembrane region" description="Helical" evidence="5">
    <location>
        <begin position="12"/>
        <end position="30"/>
    </location>
</feature>
<dbReference type="PANTHER" id="PTHR11827">
    <property type="entry name" value="SOLUTE CARRIER FAMILY 12, CATION COTRANSPORTERS"/>
    <property type="match status" value="1"/>
</dbReference>
<dbReference type="GO" id="GO:0055078">
    <property type="term" value="P:sodium ion homeostasis"/>
    <property type="evidence" value="ECO:0007669"/>
    <property type="project" value="TreeGrafter"/>
</dbReference>
<feature type="transmembrane region" description="Helical" evidence="5">
    <location>
        <begin position="121"/>
        <end position="141"/>
    </location>
</feature>
<dbReference type="GO" id="GO:0016020">
    <property type="term" value="C:membrane"/>
    <property type="evidence" value="ECO:0007669"/>
    <property type="project" value="UniProtKB-SubCell"/>
</dbReference>
<sequence>MVDGGMMDLRIIALITTVMLCVILFIGISFESKTQSVMLVVLVVSLIDYLIGTFLPPSVEDQARGVTGYSWQTLKQNFFPDWRDENFFSVFAVFFPAVTGFMAGANISGDLNEPQKAIPKGTLLALLVTTLLYFCVAVVTASTCLRDATGNVFDLFNGTIVCNSTENCPYGLIHYYQILELEGAWGPLITAGILAATLSSALAGFVAAPKVFQAVCKDNLFPYISWFGKGFGKDEEPRRAYVLTFVLTVGLVLIGRVMMLMFSNDK</sequence>
<accession>A0A183ILT9</accession>
<protein>
    <submittedName>
        <fullName evidence="9">AA_permease domain-containing protein</fullName>
    </submittedName>
</protein>
<keyword evidence="2 5" id="KW-0812">Transmembrane</keyword>
<dbReference type="GO" id="GO:0008511">
    <property type="term" value="F:sodium:potassium:chloride symporter activity"/>
    <property type="evidence" value="ECO:0007669"/>
    <property type="project" value="TreeGrafter"/>
</dbReference>
<evidence type="ECO:0000256" key="4">
    <source>
        <dbReference type="ARBA" id="ARBA00023136"/>
    </source>
</evidence>
<dbReference type="OrthoDB" id="5857180at2759"/>
<keyword evidence="4 5" id="KW-0472">Membrane</keyword>
<comment type="subcellular location">
    <subcellularLocation>
        <location evidence="1">Membrane</location>
        <topology evidence="1">Multi-pass membrane protein</topology>
    </subcellularLocation>
</comment>
<dbReference type="GO" id="GO:1990573">
    <property type="term" value="P:potassium ion import across plasma membrane"/>
    <property type="evidence" value="ECO:0007669"/>
    <property type="project" value="TreeGrafter"/>
</dbReference>
<evidence type="ECO:0000313" key="7">
    <source>
        <dbReference type="EMBL" id="VDP04871.1"/>
    </source>
</evidence>
<dbReference type="GO" id="GO:0055075">
    <property type="term" value="P:potassium ion homeostasis"/>
    <property type="evidence" value="ECO:0007669"/>
    <property type="project" value="TreeGrafter"/>
</dbReference>
<evidence type="ECO:0000256" key="1">
    <source>
        <dbReference type="ARBA" id="ARBA00004141"/>
    </source>
</evidence>
<keyword evidence="8" id="KW-1185">Reference proteome</keyword>
<reference evidence="7 8" key="2">
    <citation type="submission" date="2018-11" db="EMBL/GenBank/DDBJ databases">
        <authorList>
            <consortium name="Pathogen Informatics"/>
        </authorList>
    </citation>
    <scope>NUCLEOTIDE SEQUENCE [LARGE SCALE GENOMIC DNA]</scope>
</reference>
<evidence type="ECO:0000313" key="9">
    <source>
        <dbReference type="WBParaSite" id="SBAD_0000477801-mRNA-1"/>
    </source>
</evidence>
<feature type="transmembrane region" description="Helical" evidence="5">
    <location>
        <begin position="87"/>
        <end position="109"/>
    </location>
</feature>
<organism evidence="9">
    <name type="scientific">Soboliphyme baturini</name>
    <dbReference type="NCBI Taxonomy" id="241478"/>
    <lineage>
        <taxon>Eukaryota</taxon>
        <taxon>Metazoa</taxon>
        <taxon>Ecdysozoa</taxon>
        <taxon>Nematoda</taxon>
        <taxon>Enoplea</taxon>
        <taxon>Dorylaimia</taxon>
        <taxon>Dioctophymatida</taxon>
        <taxon>Dioctophymatoidea</taxon>
        <taxon>Soboliphymatidae</taxon>
        <taxon>Soboliphyme</taxon>
    </lineage>
</organism>
<feature type="transmembrane region" description="Helical" evidence="5">
    <location>
        <begin position="37"/>
        <end position="55"/>
    </location>
</feature>
<evidence type="ECO:0000256" key="3">
    <source>
        <dbReference type="ARBA" id="ARBA00022989"/>
    </source>
</evidence>
<dbReference type="InterPro" id="IPR004841">
    <property type="entry name" value="AA-permease/SLC12A_dom"/>
</dbReference>